<sequence>MNVSIRKQGVSLGNSDQSEACSRVDRCLTRLCLSLLLKLLILLGTCTGGGALGGGGC</sequence>
<dbReference type="Proteomes" id="UP000382040">
    <property type="component" value="Unassembled WGS sequence"/>
</dbReference>
<reference evidence="2 3" key="1">
    <citation type="submission" date="2019-08" db="EMBL/GenBank/DDBJ databases">
        <authorList>
            <person name="Peeters C."/>
        </authorList>
    </citation>
    <scope>NUCLEOTIDE SEQUENCE [LARGE SCALE GENOMIC DNA]</scope>
    <source>
        <strain evidence="2 3">LMG 20603</strain>
    </source>
</reference>
<evidence type="ECO:0000313" key="2">
    <source>
        <dbReference type="EMBL" id="VVE86820.1"/>
    </source>
</evidence>
<dbReference type="AlphaFoldDB" id="A0A5E5BRB0"/>
<keyword evidence="3" id="KW-1185">Reference proteome</keyword>
<protein>
    <submittedName>
        <fullName evidence="2">Uncharacterized protein</fullName>
    </submittedName>
</protein>
<feature type="compositionally biased region" description="Polar residues" evidence="1">
    <location>
        <begin position="1"/>
        <end position="20"/>
    </location>
</feature>
<accession>A0A5E5BRB0</accession>
<proteinExistence type="predicted"/>
<evidence type="ECO:0000313" key="3">
    <source>
        <dbReference type="Proteomes" id="UP000382040"/>
    </source>
</evidence>
<gene>
    <name evidence="2" type="ORF">PBR20603_00742</name>
</gene>
<dbReference type="EMBL" id="CABPST010000001">
    <property type="protein sequence ID" value="VVE86820.1"/>
    <property type="molecule type" value="Genomic_DNA"/>
</dbReference>
<name>A0A5E5BRB0_9BURK</name>
<feature type="region of interest" description="Disordered" evidence="1">
    <location>
        <begin position="1"/>
        <end position="21"/>
    </location>
</feature>
<evidence type="ECO:0000256" key="1">
    <source>
        <dbReference type="SAM" id="MobiDB-lite"/>
    </source>
</evidence>
<organism evidence="2 3">
    <name type="scientific">Pandoraea bronchicola</name>
    <dbReference type="NCBI Taxonomy" id="2508287"/>
    <lineage>
        <taxon>Bacteria</taxon>
        <taxon>Pseudomonadati</taxon>
        <taxon>Pseudomonadota</taxon>
        <taxon>Betaproteobacteria</taxon>
        <taxon>Burkholderiales</taxon>
        <taxon>Burkholderiaceae</taxon>
        <taxon>Pandoraea</taxon>
    </lineage>
</organism>